<reference evidence="2" key="1">
    <citation type="journal article" date="2023" name="Mol. Plant Microbe Interact.">
        <title>Elucidating the Obligate Nature and Biological Capacity of an Invasive Fungal Corn Pathogen.</title>
        <authorList>
            <person name="MacCready J.S."/>
            <person name="Roggenkamp E.M."/>
            <person name="Gdanetz K."/>
            <person name="Chilvers M.I."/>
        </authorList>
    </citation>
    <scope>NUCLEOTIDE SEQUENCE</scope>
    <source>
        <strain evidence="2">PM02</strain>
    </source>
</reference>
<feature type="compositionally biased region" description="Low complexity" evidence="1">
    <location>
        <begin position="51"/>
        <end position="72"/>
    </location>
</feature>
<organism evidence="2 3">
    <name type="scientific">Phyllachora maydis</name>
    <dbReference type="NCBI Taxonomy" id="1825666"/>
    <lineage>
        <taxon>Eukaryota</taxon>
        <taxon>Fungi</taxon>
        <taxon>Dikarya</taxon>
        <taxon>Ascomycota</taxon>
        <taxon>Pezizomycotina</taxon>
        <taxon>Sordariomycetes</taxon>
        <taxon>Sordariomycetidae</taxon>
        <taxon>Phyllachorales</taxon>
        <taxon>Phyllachoraceae</taxon>
        <taxon>Phyllachora</taxon>
    </lineage>
</organism>
<feature type="compositionally biased region" description="Low complexity" evidence="1">
    <location>
        <begin position="188"/>
        <end position="200"/>
    </location>
</feature>
<dbReference type="Proteomes" id="UP001217918">
    <property type="component" value="Unassembled WGS sequence"/>
</dbReference>
<evidence type="ECO:0000256" key="1">
    <source>
        <dbReference type="SAM" id="MobiDB-lite"/>
    </source>
</evidence>
<keyword evidence="3" id="KW-1185">Reference proteome</keyword>
<name>A0AAD9MHB1_9PEZI</name>
<proteinExistence type="predicted"/>
<gene>
    <name evidence="2" type="ORF">P8C59_006846</name>
</gene>
<protein>
    <submittedName>
        <fullName evidence="2">Uncharacterized protein</fullName>
    </submittedName>
</protein>
<accession>A0AAD9MHB1</accession>
<dbReference type="EMBL" id="JAQQPM010000006">
    <property type="protein sequence ID" value="KAK2072496.1"/>
    <property type="molecule type" value="Genomic_DNA"/>
</dbReference>
<feature type="region of interest" description="Disordered" evidence="1">
    <location>
        <begin position="222"/>
        <end position="271"/>
    </location>
</feature>
<evidence type="ECO:0000313" key="3">
    <source>
        <dbReference type="Proteomes" id="UP001217918"/>
    </source>
</evidence>
<feature type="region of interest" description="Disordered" evidence="1">
    <location>
        <begin position="187"/>
        <end position="208"/>
    </location>
</feature>
<evidence type="ECO:0000313" key="2">
    <source>
        <dbReference type="EMBL" id="KAK2072496.1"/>
    </source>
</evidence>
<comment type="caution">
    <text evidence="2">The sequence shown here is derived from an EMBL/GenBank/DDBJ whole genome shotgun (WGS) entry which is preliminary data.</text>
</comment>
<feature type="region of interest" description="Disordered" evidence="1">
    <location>
        <begin position="1"/>
        <end position="132"/>
    </location>
</feature>
<sequence length="293" mass="31024">MEYSTRAFLPSSSHGKENTVPAEARRARGRTVAEAVHRLQDASNQDPGALSTRTYSGSSASSADKVLSSPSSVYPTAASREGRRCAARAAEPSDFSPPSNPFCWTPAGQTRSSDGAAPDAHGAADRDESVAVWPGQDGGDAALDEEACGARDEAGDVEMTELLRRTHLHDGHDGSLQSASILTNSPLSDSTAVASPAPSATEHDSLLAHKRDRLLRLARRRLHHGGGGGGRQRATAHEYKAEPDDGAGSAPRPAQPGLRQRIRRRAGRRAERTRAFVRRVLARLPGLGGVFSC</sequence>
<dbReference type="AlphaFoldDB" id="A0AAD9MHB1"/>